<dbReference type="EMBL" id="CM044701">
    <property type="protein sequence ID" value="KAI5680405.1"/>
    <property type="molecule type" value="Genomic_DNA"/>
</dbReference>
<gene>
    <name evidence="1" type="ORF">M9H77_01632</name>
</gene>
<comment type="caution">
    <text evidence="1">The sequence shown here is derived from an EMBL/GenBank/DDBJ whole genome shotgun (WGS) entry which is preliminary data.</text>
</comment>
<organism evidence="1 2">
    <name type="scientific">Catharanthus roseus</name>
    <name type="common">Madagascar periwinkle</name>
    <name type="synonym">Vinca rosea</name>
    <dbReference type="NCBI Taxonomy" id="4058"/>
    <lineage>
        <taxon>Eukaryota</taxon>
        <taxon>Viridiplantae</taxon>
        <taxon>Streptophyta</taxon>
        <taxon>Embryophyta</taxon>
        <taxon>Tracheophyta</taxon>
        <taxon>Spermatophyta</taxon>
        <taxon>Magnoliopsida</taxon>
        <taxon>eudicotyledons</taxon>
        <taxon>Gunneridae</taxon>
        <taxon>Pentapetalae</taxon>
        <taxon>asterids</taxon>
        <taxon>lamiids</taxon>
        <taxon>Gentianales</taxon>
        <taxon>Apocynaceae</taxon>
        <taxon>Rauvolfioideae</taxon>
        <taxon>Vinceae</taxon>
        <taxon>Catharanthinae</taxon>
        <taxon>Catharanthus</taxon>
    </lineage>
</organism>
<proteinExistence type="predicted"/>
<sequence>MVERRRKPLVLSSTKALLNSLLTTSRNQVTDRDDDTLSSQNLLPAVQLKTGVLQAELDGISVSQTKNSSGIGSIDSSALVGLSISVLKRLSITSGSLVLIKNVDCNVQRIGQVLVLDAPYLDCNTPNNEVPFSNNAPRMLLFPSYSYPKKCTIQLDPEIAYLSPLLVFNLNLHVSCLKSIVCQGKETLSSLFEAQLDDKTSGKENAGSAVHLELEPLTQLPKYASHLRAAFVRIPECSTLECLKRSPSVEAEDRQELIDMELNNFFTVDRFLAEGDIFSISIHWDCKSPLCAPCNQKMQGGSNDVIYFKVVGMEPSEEHVLRVNRTQTALVLGGTISSAVPPEILIPSPKVFIPIQQDTVKTLASILAPPLCPSALSSKYRVAILLHGLRGCGKRTVVKYVARQLGLHVVEYSCHNLLASSERKTSSALAQAFTTAHRYAPTILLLRHFDVFRDLASQEDSPLEQHGVSSEVASVIKEFTEPLIENDDVYYSEQKSNYEVCRHPLLLVAAADSSEGLTPNIRRCFSHEISMGPLTEEQRKQMLSQALRPLAELLPNTSSEDLIKDIVGQTSGFMPRDIQALIADAGANLASGHLPQPENFQDSLNSDTVEDNKPVIDRPRSIGKEDLLKALEQSKKRNASALGAPKVPNVKWEDVGGLEDVKKSILDTVQLPLLHKDLFSSGLRKRSGVLLYGPPGTGKTLLAKAVATECSLNFLSVKGPELINMYIGESEKNVRDIFQKARSARPCVIFFDELDSLAPARGASGDSGGVMDRVVSQMLAEIDGLNDNSQDLFIIGASNRPDLIDPALLRPGRFDKLLYVGVNSETSYRERVLKALTRKFKLHDDVSLHSVAKRCPPNFTGADMYALCADAWFHAAKRQVLAAGSDSTSSNDQPDSVIVEYGDFIKVLGELSPSLSMAELKKYEMLRDQFEGTSSR</sequence>
<reference evidence="2" key="1">
    <citation type="journal article" date="2023" name="Nat. Plants">
        <title>Single-cell RNA sequencing provides a high-resolution roadmap for understanding the multicellular compartmentation of specialized metabolism.</title>
        <authorList>
            <person name="Sun S."/>
            <person name="Shen X."/>
            <person name="Li Y."/>
            <person name="Li Y."/>
            <person name="Wang S."/>
            <person name="Li R."/>
            <person name="Zhang H."/>
            <person name="Shen G."/>
            <person name="Guo B."/>
            <person name="Wei J."/>
            <person name="Xu J."/>
            <person name="St-Pierre B."/>
            <person name="Chen S."/>
            <person name="Sun C."/>
        </authorList>
    </citation>
    <scope>NUCLEOTIDE SEQUENCE [LARGE SCALE GENOMIC DNA]</scope>
</reference>
<accession>A0ACC0C631</accession>
<keyword evidence="2" id="KW-1185">Reference proteome</keyword>
<evidence type="ECO:0000313" key="1">
    <source>
        <dbReference type="EMBL" id="KAI5680405.1"/>
    </source>
</evidence>
<protein>
    <submittedName>
        <fullName evidence="1">Uncharacterized protein</fullName>
    </submittedName>
</protein>
<dbReference type="Proteomes" id="UP001060085">
    <property type="component" value="Linkage Group LG01"/>
</dbReference>
<evidence type="ECO:0000313" key="2">
    <source>
        <dbReference type="Proteomes" id="UP001060085"/>
    </source>
</evidence>
<name>A0ACC0C631_CATRO</name>